<feature type="transmembrane region" description="Helical" evidence="2">
    <location>
        <begin position="245"/>
        <end position="263"/>
    </location>
</feature>
<feature type="region of interest" description="Disordered" evidence="1">
    <location>
        <begin position="93"/>
        <end position="132"/>
    </location>
</feature>
<sequence length="323" mass="35196">MPLTTSSYSLTITAALLTNPPIDFPCQHHLQNLSTIFTFRIPLPSSPPGISILSLSRSSSPEPPRSRPRHRWNPLARALVIAGILLEASSVPELPSLSPSASPESPLRSRHCRNSRRSRPCNRRNSPRGLALTLAGSNRRNCTAGTARIRNTPSLALSHRNPPRTRPRHRRNPLALALALELALVIAGTSSLLPLSSLESLIARISFTPPPSSSPEPLSLPELPSLIALIIAGISRARLSLSLELLELLALALVLAIAIAGIARTPRSRSHPRHRRNRQNPLLSLSLSPSPEAPEAPELRNFSGSRRPYHPNYLLKYLGNTHV</sequence>
<feature type="compositionally biased region" description="Low complexity" evidence="1">
    <location>
        <begin position="281"/>
        <end position="290"/>
    </location>
</feature>
<feature type="compositionally biased region" description="Low complexity" evidence="1">
    <location>
        <begin position="93"/>
        <end position="106"/>
    </location>
</feature>
<organism evidence="3 4">
    <name type="scientific">Ascobolus immersus RN42</name>
    <dbReference type="NCBI Taxonomy" id="1160509"/>
    <lineage>
        <taxon>Eukaryota</taxon>
        <taxon>Fungi</taxon>
        <taxon>Dikarya</taxon>
        <taxon>Ascomycota</taxon>
        <taxon>Pezizomycotina</taxon>
        <taxon>Pezizomycetes</taxon>
        <taxon>Pezizales</taxon>
        <taxon>Ascobolaceae</taxon>
        <taxon>Ascobolus</taxon>
    </lineage>
</organism>
<protein>
    <submittedName>
        <fullName evidence="3">Uncharacterized protein</fullName>
    </submittedName>
</protein>
<accession>A0A3N4INI6</accession>
<evidence type="ECO:0000313" key="4">
    <source>
        <dbReference type="Proteomes" id="UP000275078"/>
    </source>
</evidence>
<reference evidence="3 4" key="1">
    <citation type="journal article" date="2018" name="Nat. Ecol. Evol.">
        <title>Pezizomycetes genomes reveal the molecular basis of ectomycorrhizal truffle lifestyle.</title>
        <authorList>
            <person name="Murat C."/>
            <person name="Payen T."/>
            <person name="Noel B."/>
            <person name="Kuo A."/>
            <person name="Morin E."/>
            <person name="Chen J."/>
            <person name="Kohler A."/>
            <person name="Krizsan K."/>
            <person name="Balestrini R."/>
            <person name="Da Silva C."/>
            <person name="Montanini B."/>
            <person name="Hainaut M."/>
            <person name="Levati E."/>
            <person name="Barry K.W."/>
            <person name="Belfiori B."/>
            <person name="Cichocki N."/>
            <person name="Clum A."/>
            <person name="Dockter R.B."/>
            <person name="Fauchery L."/>
            <person name="Guy J."/>
            <person name="Iotti M."/>
            <person name="Le Tacon F."/>
            <person name="Lindquist E.A."/>
            <person name="Lipzen A."/>
            <person name="Malagnac F."/>
            <person name="Mello A."/>
            <person name="Molinier V."/>
            <person name="Miyauchi S."/>
            <person name="Poulain J."/>
            <person name="Riccioni C."/>
            <person name="Rubini A."/>
            <person name="Sitrit Y."/>
            <person name="Splivallo R."/>
            <person name="Traeger S."/>
            <person name="Wang M."/>
            <person name="Zifcakova L."/>
            <person name="Wipf D."/>
            <person name="Zambonelli A."/>
            <person name="Paolocci F."/>
            <person name="Nowrousian M."/>
            <person name="Ottonello S."/>
            <person name="Baldrian P."/>
            <person name="Spatafora J.W."/>
            <person name="Henrissat B."/>
            <person name="Nagy L.G."/>
            <person name="Aury J.M."/>
            <person name="Wincker P."/>
            <person name="Grigoriev I.V."/>
            <person name="Bonfante P."/>
            <person name="Martin F.M."/>
        </authorList>
    </citation>
    <scope>NUCLEOTIDE SEQUENCE [LARGE SCALE GENOMIC DNA]</scope>
    <source>
        <strain evidence="3 4">RN42</strain>
    </source>
</reference>
<feature type="compositionally biased region" description="Basic residues" evidence="1">
    <location>
        <begin position="267"/>
        <end position="278"/>
    </location>
</feature>
<gene>
    <name evidence="3" type="ORF">BJ508DRAFT_358381</name>
</gene>
<feature type="region of interest" description="Disordered" evidence="1">
    <location>
        <begin position="267"/>
        <end position="304"/>
    </location>
</feature>
<evidence type="ECO:0000256" key="1">
    <source>
        <dbReference type="SAM" id="MobiDB-lite"/>
    </source>
</evidence>
<feature type="transmembrane region" description="Helical" evidence="2">
    <location>
        <begin position="174"/>
        <end position="193"/>
    </location>
</feature>
<name>A0A3N4INI6_ASCIM</name>
<evidence type="ECO:0000256" key="2">
    <source>
        <dbReference type="SAM" id="Phobius"/>
    </source>
</evidence>
<keyword evidence="2" id="KW-1133">Transmembrane helix</keyword>
<evidence type="ECO:0000313" key="3">
    <source>
        <dbReference type="EMBL" id="RPA86278.1"/>
    </source>
</evidence>
<feature type="compositionally biased region" description="Basic residues" evidence="1">
    <location>
        <begin position="108"/>
        <end position="126"/>
    </location>
</feature>
<dbReference type="EMBL" id="ML119650">
    <property type="protein sequence ID" value="RPA86278.1"/>
    <property type="molecule type" value="Genomic_DNA"/>
</dbReference>
<keyword evidence="2" id="KW-0812">Transmembrane</keyword>
<proteinExistence type="predicted"/>
<feature type="region of interest" description="Disordered" evidence="1">
    <location>
        <begin position="144"/>
        <end position="169"/>
    </location>
</feature>
<dbReference type="Proteomes" id="UP000275078">
    <property type="component" value="Unassembled WGS sequence"/>
</dbReference>
<dbReference type="AlphaFoldDB" id="A0A3N4INI6"/>
<keyword evidence="4" id="KW-1185">Reference proteome</keyword>
<keyword evidence="2" id="KW-0472">Membrane</keyword>
<feature type="compositionally biased region" description="Polar residues" evidence="1">
    <location>
        <begin position="144"/>
        <end position="155"/>
    </location>
</feature>